<keyword evidence="2" id="KW-0560">Oxidoreductase</keyword>
<accession>A0ABP8X4U8</accession>
<dbReference type="EMBL" id="BAABIC010000016">
    <property type="protein sequence ID" value="GAA4700818.1"/>
    <property type="molecule type" value="Genomic_DNA"/>
</dbReference>
<dbReference type="InterPro" id="IPR016163">
    <property type="entry name" value="Ald_DH_C"/>
</dbReference>
<reference evidence="5" key="1">
    <citation type="journal article" date="2019" name="Int. J. Syst. Evol. Microbiol.">
        <title>The Global Catalogue of Microorganisms (GCM) 10K type strain sequencing project: providing services to taxonomists for standard genome sequencing and annotation.</title>
        <authorList>
            <consortium name="The Broad Institute Genomics Platform"/>
            <consortium name="The Broad Institute Genome Sequencing Center for Infectious Disease"/>
            <person name="Wu L."/>
            <person name="Ma J."/>
        </authorList>
    </citation>
    <scope>NUCLEOTIDE SEQUENCE [LARGE SCALE GENOMIC DNA]</scope>
    <source>
        <strain evidence="5">JCM 18055</strain>
    </source>
</reference>
<feature type="domain" description="Aldehyde dehydrogenase" evidence="3">
    <location>
        <begin position="2"/>
        <end position="147"/>
    </location>
</feature>
<dbReference type="Gene3D" id="3.40.605.10">
    <property type="entry name" value="Aldehyde Dehydrogenase, Chain A, domain 1"/>
    <property type="match status" value="1"/>
</dbReference>
<sequence>MQRDRVEGYIAKGKAEGARLTVGGGRADGLDHGWFMQPTVFADMDNKHTIAQEEIFGPVLSVIPYADEDQAVALANDSDFDFGLGGSVWTRDGERGEALARRVVSGTIGINGYVNDPTAPFGGVKTSGIGRELGPEGLHGYQVLKTIYLDASS</sequence>
<organism evidence="4 5">
    <name type="scientific">Pseudonocardia yuanmonensis</name>
    <dbReference type="NCBI Taxonomy" id="1095914"/>
    <lineage>
        <taxon>Bacteria</taxon>
        <taxon>Bacillati</taxon>
        <taxon>Actinomycetota</taxon>
        <taxon>Actinomycetes</taxon>
        <taxon>Pseudonocardiales</taxon>
        <taxon>Pseudonocardiaceae</taxon>
        <taxon>Pseudonocardia</taxon>
    </lineage>
</organism>
<comment type="similarity">
    <text evidence="1">Belongs to the aldehyde dehydrogenase family.</text>
</comment>
<dbReference type="RefSeq" id="WP_345382668.1">
    <property type="nucleotide sequence ID" value="NZ_BAABIC010000016.1"/>
</dbReference>
<dbReference type="PANTHER" id="PTHR42804">
    <property type="entry name" value="ALDEHYDE DEHYDROGENASE"/>
    <property type="match status" value="1"/>
</dbReference>
<evidence type="ECO:0000313" key="5">
    <source>
        <dbReference type="Proteomes" id="UP001500325"/>
    </source>
</evidence>
<dbReference type="Proteomes" id="UP001500325">
    <property type="component" value="Unassembled WGS sequence"/>
</dbReference>
<proteinExistence type="inferred from homology"/>
<protein>
    <recommendedName>
        <fullName evidence="3">Aldehyde dehydrogenase domain-containing protein</fullName>
    </recommendedName>
</protein>
<evidence type="ECO:0000256" key="2">
    <source>
        <dbReference type="ARBA" id="ARBA00023002"/>
    </source>
</evidence>
<dbReference type="SUPFAM" id="SSF53720">
    <property type="entry name" value="ALDH-like"/>
    <property type="match status" value="1"/>
</dbReference>
<dbReference type="Gene3D" id="3.40.309.10">
    <property type="entry name" value="Aldehyde Dehydrogenase, Chain A, domain 2"/>
    <property type="match status" value="1"/>
</dbReference>
<evidence type="ECO:0000259" key="3">
    <source>
        <dbReference type="Pfam" id="PF00171"/>
    </source>
</evidence>
<comment type="caution">
    <text evidence="4">The sequence shown here is derived from an EMBL/GenBank/DDBJ whole genome shotgun (WGS) entry which is preliminary data.</text>
</comment>
<name>A0ABP8X4U8_9PSEU</name>
<keyword evidence="5" id="KW-1185">Reference proteome</keyword>
<evidence type="ECO:0000313" key="4">
    <source>
        <dbReference type="EMBL" id="GAA4700818.1"/>
    </source>
</evidence>
<evidence type="ECO:0000256" key="1">
    <source>
        <dbReference type="ARBA" id="ARBA00009986"/>
    </source>
</evidence>
<dbReference type="InterPro" id="IPR016162">
    <property type="entry name" value="Ald_DH_N"/>
</dbReference>
<dbReference type="Pfam" id="PF00171">
    <property type="entry name" value="Aldedh"/>
    <property type="match status" value="1"/>
</dbReference>
<dbReference type="InterPro" id="IPR016161">
    <property type="entry name" value="Ald_DH/histidinol_DH"/>
</dbReference>
<gene>
    <name evidence="4" type="ORF">GCM10023215_44510</name>
</gene>
<dbReference type="InterPro" id="IPR015590">
    <property type="entry name" value="Aldehyde_DH_dom"/>
</dbReference>
<dbReference type="PANTHER" id="PTHR42804:SF1">
    <property type="entry name" value="ALDEHYDE DEHYDROGENASE-RELATED"/>
    <property type="match status" value="1"/>
</dbReference>